<sequence length="383" mass="44875">MNRRIKNGIIFVVVVTLLVGVFSVYLNWKHHQSYSQHQLPKISENAQSKEKANYYTVMKDNAVDPKIDAYLKGKGFNGTITIFHKGQLIMDKAYGYQNFEENKKNTPNSMYLIGSSQKFTTGLLLKQLESEGKININDRLDKYLPWFKTEQPLYLKDLMLHRSGLKKFTGSNTAHSNEDVARELQRAGIQPGKYHKHQYNDGNYIILSDVIQKVTHKSFDQYFDEKLKNPNQLYRTAFYNETQYQPFMAQGYNAEKQPMTLKFMDHYYGAGNLFMSTRDMAKLIANLQENKILSPKDTEGLLYELHTPTYNEPYRYGFYSYDNGSRVNGMFFGHQMTSYFNKDYIVVMGTNYQYPKYVNEHYMKDIFVKQLHQPDPTKKSRVI</sequence>
<reference evidence="5" key="1">
    <citation type="submission" date="2019-11" db="EMBL/GenBank/DDBJ databases">
        <authorList>
            <person name="Feng L."/>
        </authorList>
    </citation>
    <scope>NUCLEOTIDE SEQUENCE</scope>
    <source>
        <strain evidence="5">SsimulansLFYP27</strain>
    </source>
</reference>
<feature type="domain" description="Beta-lactamase-related" evidence="4">
    <location>
        <begin position="67"/>
        <end position="360"/>
    </location>
</feature>
<dbReference type="InterPro" id="IPR001466">
    <property type="entry name" value="Beta-lactam-related"/>
</dbReference>
<evidence type="ECO:0000256" key="2">
    <source>
        <dbReference type="ARBA" id="ARBA00023136"/>
    </source>
</evidence>
<dbReference type="InterPro" id="IPR012338">
    <property type="entry name" value="Beta-lactam/transpept-like"/>
</dbReference>
<feature type="transmembrane region" description="Helical" evidence="3">
    <location>
        <begin position="7"/>
        <end position="28"/>
    </location>
</feature>
<dbReference type="GO" id="GO:0016020">
    <property type="term" value="C:membrane"/>
    <property type="evidence" value="ECO:0007669"/>
    <property type="project" value="UniProtKB-SubCell"/>
</dbReference>
<keyword evidence="3" id="KW-1133">Transmembrane helix</keyword>
<dbReference type="AlphaFoldDB" id="A0A6N3FCT1"/>
<keyword evidence="3" id="KW-0812">Transmembrane</keyword>
<organism evidence="5">
    <name type="scientific">Staphylococcus simulans</name>
    <dbReference type="NCBI Taxonomy" id="1286"/>
    <lineage>
        <taxon>Bacteria</taxon>
        <taxon>Bacillati</taxon>
        <taxon>Bacillota</taxon>
        <taxon>Bacilli</taxon>
        <taxon>Bacillales</taxon>
        <taxon>Staphylococcaceae</taxon>
        <taxon>Staphylococcus</taxon>
    </lineage>
</organism>
<dbReference type="PANTHER" id="PTHR46825">
    <property type="entry name" value="D-ALANYL-D-ALANINE-CARBOXYPEPTIDASE/ENDOPEPTIDASE AMPH"/>
    <property type="match status" value="1"/>
</dbReference>
<dbReference type="Pfam" id="PF00144">
    <property type="entry name" value="Beta-lactamase"/>
    <property type="match status" value="1"/>
</dbReference>
<evidence type="ECO:0000313" key="5">
    <source>
        <dbReference type="EMBL" id="VYU49892.1"/>
    </source>
</evidence>
<proteinExistence type="predicted"/>
<accession>A0A6N3FCT1</accession>
<dbReference type="Gene3D" id="3.40.710.10">
    <property type="entry name" value="DD-peptidase/beta-lactamase superfamily"/>
    <property type="match status" value="1"/>
</dbReference>
<name>A0A6N3FCT1_STASI</name>
<keyword evidence="2 3" id="KW-0472">Membrane</keyword>
<dbReference type="RefSeq" id="WP_156667015.1">
    <property type="nucleotide sequence ID" value="NZ_CACRUO010000060.1"/>
</dbReference>
<dbReference type="SUPFAM" id="SSF56601">
    <property type="entry name" value="beta-lactamase/transpeptidase-like"/>
    <property type="match status" value="1"/>
</dbReference>
<dbReference type="EMBL" id="CACRUO010000060">
    <property type="protein sequence ID" value="VYU49892.1"/>
    <property type="molecule type" value="Genomic_DNA"/>
</dbReference>
<gene>
    <name evidence="5" type="primary">pbpX_2</name>
    <name evidence="5" type="ORF">SSLFYP27_02428</name>
</gene>
<dbReference type="PANTHER" id="PTHR46825:SF11">
    <property type="entry name" value="PENICILLIN-BINDING PROTEIN 4"/>
    <property type="match status" value="1"/>
</dbReference>
<evidence type="ECO:0000256" key="3">
    <source>
        <dbReference type="SAM" id="Phobius"/>
    </source>
</evidence>
<evidence type="ECO:0000259" key="4">
    <source>
        <dbReference type="Pfam" id="PF00144"/>
    </source>
</evidence>
<comment type="subcellular location">
    <subcellularLocation>
        <location evidence="1">Membrane</location>
    </subcellularLocation>
</comment>
<dbReference type="InterPro" id="IPR050491">
    <property type="entry name" value="AmpC-like"/>
</dbReference>
<protein>
    <submittedName>
        <fullName evidence="5">Penicillin-binding protein PbpX</fullName>
    </submittedName>
</protein>
<evidence type="ECO:0000256" key="1">
    <source>
        <dbReference type="ARBA" id="ARBA00004370"/>
    </source>
</evidence>